<dbReference type="Gene3D" id="2.130.10.80">
    <property type="entry name" value="Galactose oxidase/kelch, beta-propeller"/>
    <property type="match status" value="1"/>
</dbReference>
<feature type="signal peptide" evidence="1">
    <location>
        <begin position="1"/>
        <end position="20"/>
    </location>
</feature>
<dbReference type="CDD" id="cd02851">
    <property type="entry name" value="E_set_GO_C"/>
    <property type="match status" value="1"/>
</dbReference>
<organism evidence="3 4">
    <name type="scientific">Oculimacula yallundae</name>
    <dbReference type="NCBI Taxonomy" id="86028"/>
    <lineage>
        <taxon>Eukaryota</taxon>
        <taxon>Fungi</taxon>
        <taxon>Dikarya</taxon>
        <taxon>Ascomycota</taxon>
        <taxon>Pezizomycotina</taxon>
        <taxon>Leotiomycetes</taxon>
        <taxon>Helotiales</taxon>
        <taxon>Ploettnerulaceae</taxon>
        <taxon>Oculimacula</taxon>
    </lineage>
</organism>
<dbReference type="Pfam" id="PF01344">
    <property type="entry name" value="Kelch_1"/>
    <property type="match status" value="1"/>
</dbReference>
<dbReference type="PROSITE" id="PS50948">
    <property type="entry name" value="PAN"/>
    <property type="match status" value="1"/>
</dbReference>
<dbReference type="InterPro" id="IPR003609">
    <property type="entry name" value="Pan_app"/>
</dbReference>
<feature type="chain" id="PRO_5045091040" description="Apple domain-containing protein" evidence="1">
    <location>
        <begin position="21"/>
        <end position="740"/>
    </location>
</feature>
<dbReference type="Pfam" id="PF09118">
    <property type="entry name" value="GO-like_E_set"/>
    <property type="match status" value="1"/>
</dbReference>
<keyword evidence="4" id="KW-1185">Reference proteome</keyword>
<dbReference type="SUPFAM" id="SSF50965">
    <property type="entry name" value="Galactose oxidase, central domain"/>
    <property type="match status" value="1"/>
</dbReference>
<dbReference type="InterPro" id="IPR037293">
    <property type="entry name" value="Gal_Oxidase_central_sf"/>
</dbReference>
<evidence type="ECO:0000313" key="3">
    <source>
        <dbReference type="EMBL" id="KAL2065154.1"/>
    </source>
</evidence>
<dbReference type="InterPro" id="IPR013783">
    <property type="entry name" value="Ig-like_fold"/>
</dbReference>
<proteinExistence type="predicted"/>
<evidence type="ECO:0000313" key="4">
    <source>
        <dbReference type="Proteomes" id="UP001595075"/>
    </source>
</evidence>
<dbReference type="PANTHER" id="PTHR32208">
    <property type="entry name" value="SECRETED PROTEIN-RELATED"/>
    <property type="match status" value="1"/>
</dbReference>
<gene>
    <name evidence="3" type="ORF">VTL71DRAFT_4295</name>
</gene>
<dbReference type="PANTHER" id="PTHR32208:SF56">
    <property type="entry name" value="GALACTOSE OXIDASE-RELATED"/>
    <property type="match status" value="1"/>
</dbReference>
<sequence length="740" mass="77779">MYIQQSFAALAVSTFALASAATTINRPVITTCPSSETANTVASGTQFSVCPETDFEGLSVQVIRDVTTLDGCIRICSDISSCTNAVYNRGSKICHIKAPIGKLKWVQNTVYDVIRMKTATTPPVSTKAVPTTAAPTIAVPVPTATGVPETVPEGENISKCPYTLTTSTYASKKYSTCAGTDLKGATAKLVKSIKTVEECARICSTTTGCVKAVWDKTGLACHIKAAETSSTLIWVVNKRYSVISLNTASNPAVSGKWSDLIRLPVIPVAGYVVPQFPDSSRMMVFSSWGADAFGGASGLTQFADYNFKSGAVSQRSVANTHHDMFCPGISSLEDGKILISGGSDAEAVSLYDPATNAFTKGPDMKVPRGYQTSVTTSEGKVFEIGGSYSGKRGNKGSEIYDPATNAWTLLPGAKTDPMLTVDAEGVWRTDNHAWLFAWKNGSVFQAGPSRAQNWFDTKGTGSSTPAGKRSGGDAMCGVNVMYEPGKILSTGGSQYYTNSNAVALTHITTITEPNVPSKIEAVASMAYPRGFANGVVLPDGSVLVTGGQRKSLVFTDTDGILFPELFNPATKTWTTLAAEAVPRNYHSISILLPDGTVFSGGGGLCYVKGGVGSKTTGCEKSVDHADGQVFSPPYLFAKDGSLAARPVIAKISGTNVKVGGTLQVSVTGGAKLVLVRMGSVTHSINTDQRRIPLDAKVAGDVYTATLPNDSGILIPGHYYLFAISATGVPSMAKTVKITRK</sequence>
<name>A0ABR4C5D6_9HELO</name>
<comment type="caution">
    <text evidence="3">The sequence shown here is derived from an EMBL/GenBank/DDBJ whole genome shotgun (WGS) entry which is preliminary data.</text>
</comment>
<dbReference type="Pfam" id="PF00024">
    <property type="entry name" value="PAN_1"/>
    <property type="match status" value="2"/>
</dbReference>
<dbReference type="Gene3D" id="2.60.40.10">
    <property type="entry name" value="Immunoglobulins"/>
    <property type="match status" value="1"/>
</dbReference>
<evidence type="ECO:0000259" key="2">
    <source>
        <dbReference type="PROSITE" id="PS50948"/>
    </source>
</evidence>
<accession>A0ABR4C5D6</accession>
<dbReference type="InterPro" id="IPR011043">
    <property type="entry name" value="Gal_Oxase/kelch_b-propeller"/>
</dbReference>
<dbReference type="SMART" id="SM00612">
    <property type="entry name" value="Kelch"/>
    <property type="match status" value="2"/>
</dbReference>
<dbReference type="InterPro" id="IPR006652">
    <property type="entry name" value="Kelch_1"/>
</dbReference>
<dbReference type="EMBL" id="JAZHXI010000013">
    <property type="protein sequence ID" value="KAL2065154.1"/>
    <property type="molecule type" value="Genomic_DNA"/>
</dbReference>
<protein>
    <recommendedName>
        <fullName evidence="2">Apple domain-containing protein</fullName>
    </recommendedName>
</protein>
<dbReference type="Proteomes" id="UP001595075">
    <property type="component" value="Unassembled WGS sequence"/>
</dbReference>
<dbReference type="InterPro" id="IPR014756">
    <property type="entry name" value="Ig_E-set"/>
</dbReference>
<evidence type="ECO:0000256" key="1">
    <source>
        <dbReference type="SAM" id="SignalP"/>
    </source>
</evidence>
<dbReference type="InterPro" id="IPR015202">
    <property type="entry name" value="GO-like_E_set"/>
</dbReference>
<reference evidence="3 4" key="1">
    <citation type="journal article" date="2024" name="Commun. Biol.">
        <title>Comparative genomic analysis of thermophilic fungi reveals convergent evolutionary adaptations and gene losses.</title>
        <authorList>
            <person name="Steindorff A.S."/>
            <person name="Aguilar-Pontes M.V."/>
            <person name="Robinson A.J."/>
            <person name="Andreopoulos B."/>
            <person name="LaButti K."/>
            <person name="Kuo A."/>
            <person name="Mondo S."/>
            <person name="Riley R."/>
            <person name="Otillar R."/>
            <person name="Haridas S."/>
            <person name="Lipzen A."/>
            <person name="Grimwood J."/>
            <person name="Schmutz J."/>
            <person name="Clum A."/>
            <person name="Reid I.D."/>
            <person name="Moisan M.C."/>
            <person name="Butler G."/>
            <person name="Nguyen T.T.M."/>
            <person name="Dewar K."/>
            <person name="Conant G."/>
            <person name="Drula E."/>
            <person name="Henrissat B."/>
            <person name="Hansel C."/>
            <person name="Singer S."/>
            <person name="Hutchinson M.I."/>
            <person name="de Vries R.P."/>
            <person name="Natvig D.O."/>
            <person name="Powell A.J."/>
            <person name="Tsang A."/>
            <person name="Grigoriev I.V."/>
        </authorList>
    </citation>
    <scope>NUCLEOTIDE SEQUENCE [LARGE SCALE GENOMIC DNA]</scope>
    <source>
        <strain evidence="3 4">CBS 494.80</strain>
    </source>
</reference>
<dbReference type="SUPFAM" id="SSF81296">
    <property type="entry name" value="E set domains"/>
    <property type="match status" value="1"/>
</dbReference>
<feature type="domain" description="Apple" evidence="2">
    <location>
        <begin position="177"/>
        <end position="247"/>
    </location>
</feature>
<keyword evidence="1" id="KW-0732">Signal</keyword>